<evidence type="ECO:0000256" key="5">
    <source>
        <dbReference type="ARBA" id="ARBA00023136"/>
    </source>
</evidence>
<evidence type="ECO:0000256" key="2">
    <source>
        <dbReference type="ARBA" id="ARBA00022692"/>
    </source>
</evidence>
<feature type="transmembrane region" description="Helical" evidence="6">
    <location>
        <begin position="131"/>
        <end position="149"/>
    </location>
</feature>
<keyword evidence="3" id="KW-0133">Cell shape</keyword>
<evidence type="ECO:0000313" key="7">
    <source>
        <dbReference type="EMBL" id="OGZ30359.1"/>
    </source>
</evidence>
<dbReference type="InterPro" id="IPR011923">
    <property type="entry name" value="RodA/MrdB"/>
</dbReference>
<dbReference type="Proteomes" id="UP000178428">
    <property type="component" value="Unassembled WGS sequence"/>
</dbReference>
<evidence type="ECO:0000256" key="4">
    <source>
        <dbReference type="ARBA" id="ARBA00022989"/>
    </source>
</evidence>
<evidence type="ECO:0000256" key="3">
    <source>
        <dbReference type="ARBA" id="ARBA00022960"/>
    </source>
</evidence>
<dbReference type="NCBIfam" id="TIGR02210">
    <property type="entry name" value="rodA_shape"/>
    <property type="match status" value="1"/>
</dbReference>
<reference evidence="7 8" key="1">
    <citation type="journal article" date="2016" name="Nat. Commun.">
        <title>Thousands of microbial genomes shed light on interconnected biogeochemical processes in an aquifer system.</title>
        <authorList>
            <person name="Anantharaman K."/>
            <person name="Brown C.T."/>
            <person name="Hug L.A."/>
            <person name="Sharon I."/>
            <person name="Castelle C.J."/>
            <person name="Probst A.J."/>
            <person name="Thomas B.C."/>
            <person name="Singh A."/>
            <person name="Wilkins M.J."/>
            <person name="Karaoz U."/>
            <person name="Brodie E.L."/>
            <person name="Williams K.H."/>
            <person name="Hubbard S.S."/>
            <person name="Banfield J.F."/>
        </authorList>
    </citation>
    <scope>NUCLEOTIDE SEQUENCE [LARGE SCALE GENOMIC DNA]</scope>
</reference>
<dbReference type="GO" id="GO:0032153">
    <property type="term" value="C:cell division site"/>
    <property type="evidence" value="ECO:0007669"/>
    <property type="project" value="TreeGrafter"/>
</dbReference>
<feature type="transmembrane region" description="Helical" evidence="6">
    <location>
        <begin position="267"/>
        <end position="287"/>
    </location>
</feature>
<feature type="transmembrane region" description="Helical" evidence="6">
    <location>
        <begin position="155"/>
        <end position="172"/>
    </location>
</feature>
<protein>
    <submittedName>
        <fullName evidence="7">Rod shape-determining protein RodA</fullName>
    </submittedName>
</protein>
<dbReference type="GO" id="GO:0015648">
    <property type="term" value="F:lipid-linked peptidoglycan transporter activity"/>
    <property type="evidence" value="ECO:0007669"/>
    <property type="project" value="TreeGrafter"/>
</dbReference>
<accession>A0A1G2EX25</accession>
<name>A0A1G2EX25_9BACT</name>
<keyword evidence="2 6" id="KW-0812">Transmembrane</keyword>
<organism evidence="7 8">
    <name type="scientific">Candidatus Niyogibacteria bacterium RIFCSPLOWO2_02_FULL_45_13</name>
    <dbReference type="NCBI Taxonomy" id="1801725"/>
    <lineage>
        <taxon>Bacteria</taxon>
        <taxon>Candidatus Niyogiibacteriota</taxon>
    </lineage>
</organism>
<dbReference type="Pfam" id="PF01098">
    <property type="entry name" value="FTSW_RODA_SPOVE"/>
    <property type="match status" value="1"/>
</dbReference>
<feature type="transmembrane region" description="Helical" evidence="6">
    <location>
        <begin position="331"/>
        <end position="354"/>
    </location>
</feature>
<proteinExistence type="predicted"/>
<dbReference type="PANTHER" id="PTHR30474">
    <property type="entry name" value="CELL CYCLE PROTEIN"/>
    <property type="match status" value="1"/>
</dbReference>
<dbReference type="STRING" id="1801725.A3J00_02815"/>
<keyword evidence="5 6" id="KW-0472">Membrane</keyword>
<keyword evidence="4 6" id="KW-1133">Transmembrane helix</keyword>
<feature type="transmembrane region" description="Helical" evidence="6">
    <location>
        <begin position="299"/>
        <end position="319"/>
    </location>
</feature>
<sequence>MIGNLKKIDWIMLLSILPLLVAGLVTMKSFGSENDYFFWRQLIWIGAGLAVFFTLSFSDLRWLYSGPVLVLIYFLTNALLLFLLMFGDETKGAASWIRLGAFSAEPSELAKVALILILAKYFSRRHIEIANIRHIIISGFYMLFPALLVFMQPDLGSAAVIGILWLGMVMASGISKKHFFILTGSVLLASAFLWIFVLAPYQKARIYSFLNPYLDPLGAGYHTIQSKIAVGAGGLFGRGIGFGSQSRLEFLPEHQTDFVFAAFAEEWGFFGSALLIAFFFLVVWRVARAGFSLSDNFGRLYAAGLSVLLVSQFFIHVGMNTGVLPITGLPLPFVSYGGSHLITLFVALGILASLKMKSSFLARETPDIYPHL</sequence>
<dbReference type="GO" id="GO:0005886">
    <property type="term" value="C:plasma membrane"/>
    <property type="evidence" value="ECO:0007669"/>
    <property type="project" value="TreeGrafter"/>
</dbReference>
<feature type="transmembrane region" description="Helical" evidence="6">
    <location>
        <begin position="179"/>
        <end position="201"/>
    </location>
</feature>
<dbReference type="InterPro" id="IPR001182">
    <property type="entry name" value="FtsW/RodA"/>
</dbReference>
<comment type="subcellular location">
    <subcellularLocation>
        <location evidence="1">Membrane</location>
        <topology evidence="1">Multi-pass membrane protein</topology>
    </subcellularLocation>
</comment>
<dbReference type="AlphaFoldDB" id="A0A1G2EX25"/>
<feature type="transmembrane region" description="Helical" evidence="6">
    <location>
        <begin position="37"/>
        <end position="55"/>
    </location>
</feature>
<comment type="caution">
    <text evidence="7">The sequence shown here is derived from an EMBL/GenBank/DDBJ whole genome shotgun (WGS) entry which is preliminary data.</text>
</comment>
<evidence type="ECO:0000256" key="6">
    <source>
        <dbReference type="SAM" id="Phobius"/>
    </source>
</evidence>
<gene>
    <name evidence="7" type="ORF">A3J00_02815</name>
</gene>
<evidence type="ECO:0000313" key="8">
    <source>
        <dbReference type="Proteomes" id="UP000178428"/>
    </source>
</evidence>
<dbReference type="GO" id="GO:0051301">
    <property type="term" value="P:cell division"/>
    <property type="evidence" value="ECO:0007669"/>
    <property type="project" value="InterPro"/>
</dbReference>
<dbReference type="GO" id="GO:0008360">
    <property type="term" value="P:regulation of cell shape"/>
    <property type="evidence" value="ECO:0007669"/>
    <property type="project" value="UniProtKB-KW"/>
</dbReference>
<feature type="transmembrane region" description="Helical" evidence="6">
    <location>
        <begin position="62"/>
        <end position="84"/>
    </location>
</feature>
<evidence type="ECO:0000256" key="1">
    <source>
        <dbReference type="ARBA" id="ARBA00004141"/>
    </source>
</evidence>
<dbReference type="EMBL" id="MHMR01000023">
    <property type="protein sequence ID" value="OGZ30359.1"/>
    <property type="molecule type" value="Genomic_DNA"/>
</dbReference>
<dbReference type="PANTHER" id="PTHR30474:SF1">
    <property type="entry name" value="PEPTIDOGLYCAN GLYCOSYLTRANSFERASE MRDB"/>
    <property type="match status" value="1"/>
</dbReference>
<feature type="transmembrane region" description="Helical" evidence="6">
    <location>
        <begin position="12"/>
        <end position="31"/>
    </location>
</feature>